<name>A0A8B6D104_MYTGA</name>
<evidence type="ECO:0000256" key="1">
    <source>
        <dbReference type="SAM" id="SignalP"/>
    </source>
</evidence>
<dbReference type="EMBL" id="UYJE01002635">
    <property type="protein sequence ID" value="VDI12478.1"/>
    <property type="molecule type" value="Genomic_DNA"/>
</dbReference>
<sequence length="102" mass="11858">MIVWLIYFLCFKVNLVTTEEKRLLLNDPDVLVNRLNRVESVLAILNATVKQLTTDNKQQAVTIQQQENMIQQQQISIQQQQTLTQQQEQTIKLMQSSVTSIK</sequence>
<proteinExistence type="predicted"/>
<feature type="signal peptide" evidence="1">
    <location>
        <begin position="1"/>
        <end position="18"/>
    </location>
</feature>
<reference evidence="2" key="1">
    <citation type="submission" date="2018-11" db="EMBL/GenBank/DDBJ databases">
        <authorList>
            <person name="Alioto T."/>
            <person name="Alioto T."/>
        </authorList>
    </citation>
    <scope>NUCLEOTIDE SEQUENCE</scope>
</reference>
<dbReference type="Proteomes" id="UP000596742">
    <property type="component" value="Unassembled WGS sequence"/>
</dbReference>
<dbReference type="AlphaFoldDB" id="A0A8B6D104"/>
<gene>
    <name evidence="2" type="ORF">MGAL_10B075766</name>
</gene>
<accession>A0A8B6D104</accession>
<organism evidence="2 3">
    <name type="scientific">Mytilus galloprovincialis</name>
    <name type="common">Mediterranean mussel</name>
    <dbReference type="NCBI Taxonomy" id="29158"/>
    <lineage>
        <taxon>Eukaryota</taxon>
        <taxon>Metazoa</taxon>
        <taxon>Spiralia</taxon>
        <taxon>Lophotrochozoa</taxon>
        <taxon>Mollusca</taxon>
        <taxon>Bivalvia</taxon>
        <taxon>Autobranchia</taxon>
        <taxon>Pteriomorphia</taxon>
        <taxon>Mytilida</taxon>
        <taxon>Mytiloidea</taxon>
        <taxon>Mytilidae</taxon>
        <taxon>Mytilinae</taxon>
        <taxon>Mytilus</taxon>
    </lineage>
</organism>
<keyword evidence="3" id="KW-1185">Reference proteome</keyword>
<feature type="chain" id="PRO_5033063155" evidence="1">
    <location>
        <begin position="19"/>
        <end position="102"/>
    </location>
</feature>
<protein>
    <submittedName>
        <fullName evidence="2">Uncharacterized protein</fullName>
    </submittedName>
</protein>
<comment type="caution">
    <text evidence="2">The sequence shown here is derived from an EMBL/GenBank/DDBJ whole genome shotgun (WGS) entry which is preliminary data.</text>
</comment>
<evidence type="ECO:0000313" key="3">
    <source>
        <dbReference type="Proteomes" id="UP000596742"/>
    </source>
</evidence>
<keyword evidence="1" id="KW-0732">Signal</keyword>
<feature type="non-terminal residue" evidence="2">
    <location>
        <position position="102"/>
    </location>
</feature>
<evidence type="ECO:0000313" key="2">
    <source>
        <dbReference type="EMBL" id="VDI12478.1"/>
    </source>
</evidence>
<dbReference type="OrthoDB" id="10533546at2759"/>